<evidence type="ECO:0000313" key="1">
    <source>
        <dbReference type="EMBL" id="MFC5004152.1"/>
    </source>
</evidence>
<reference evidence="2" key="1">
    <citation type="journal article" date="2019" name="Int. J. Syst. Evol. Microbiol.">
        <title>The Global Catalogue of Microorganisms (GCM) 10K type strain sequencing project: providing services to taxonomists for standard genome sequencing and annotation.</title>
        <authorList>
            <consortium name="The Broad Institute Genomics Platform"/>
            <consortium name="The Broad Institute Genome Sequencing Center for Infectious Disease"/>
            <person name="Wu L."/>
            <person name="Ma J."/>
        </authorList>
    </citation>
    <scope>NUCLEOTIDE SEQUENCE [LARGE SCALE GENOMIC DNA]</scope>
    <source>
        <strain evidence="2">CGMCC 4.7152</strain>
    </source>
</reference>
<gene>
    <name evidence="1" type="ORF">ACFPIJ_40800</name>
</gene>
<dbReference type="EMBL" id="JBHSIU010000055">
    <property type="protein sequence ID" value="MFC5004152.1"/>
    <property type="molecule type" value="Genomic_DNA"/>
</dbReference>
<protein>
    <submittedName>
        <fullName evidence="1">Uncharacterized protein</fullName>
    </submittedName>
</protein>
<proteinExistence type="predicted"/>
<organism evidence="1 2">
    <name type="scientific">Dactylosporangium cerinum</name>
    <dbReference type="NCBI Taxonomy" id="1434730"/>
    <lineage>
        <taxon>Bacteria</taxon>
        <taxon>Bacillati</taxon>
        <taxon>Actinomycetota</taxon>
        <taxon>Actinomycetes</taxon>
        <taxon>Micromonosporales</taxon>
        <taxon>Micromonosporaceae</taxon>
        <taxon>Dactylosporangium</taxon>
    </lineage>
</organism>
<dbReference type="RefSeq" id="WP_380123764.1">
    <property type="nucleotide sequence ID" value="NZ_JBHSIU010000055.1"/>
</dbReference>
<evidence type="ECO:0000313" key="2">
    <source>
        <dbReference type="Proteomes" id="UP001595912"/>
    </source>
</evidence>
<dbReference type="Proteomes" id="UP001595912">
    <property type="component" value="Unassembled WGS sequence"/>
</dbReference>
<sequence>MNTREHPSWCVGEAAGCIDEPGHRSAELVVPGDGVSGVGATAALWCSANGCEFVELTLTQFPERNNVPAAPRYVTTSAQLSQHRLTKVVLSSVALLDNDADDPLDFLPHDFTIDQAELLHAALGQLLTYARHTRTAVPVPA</sequence>
<name>A0ABV9W658_9ACTN</name>
<comment type="caution">
    <text evidence="1">The sequence shown here is derived from an EMBL/GenBank/DDBJ whole genome shotgun (WGS) entry which is preliminary data.</text>
</comment>
<keyword evidence="2" id="KW-1185">Reference proteome</keyword>
<accession>A0ABV9W658</accession>